<organism evidence="1 2">
    <name type="scientific">Actinomycetospora corticicola</name>
    <dbReference type="NCBI Taxonomy" id="663602"/>
    <lineage>
        <taxon>Bacteria</taxon>
        <taxon>Bacillati</taxon>
        <taxon>Actinomycetota</taxon>
        <taxon>Actinomycetes</taxon>
        <taxon>Pseudonocardiales</taxon>
        <taxon>Pseudonocardiaceae</taxon>
        <taxon>Actinomycetospora</taxon>
    </lineage>
</organism>
<gene>
    <name evidence="1" type="ORF">BJ983_000220</name>
</gene>
<proteinExistence type="predicted"/>
<dbReference type="RefSeq" id="WP_179792104.1">
    <property type="nucleotide sequence ID" value="NZ_BAABHP010000012.1"/>
</dbReference>
<evidence type="ECO:0000313" key="2">
    <source>
        <dbReference type="Proteomes" id="UP000535890"/>
    </source>
</evidence>
<keyword evidence="2" id="KW-1185">Reference proteome</keyword>
<reference evidence="1 2" key="1">
    <citation type="submission" date="2020-07" db="EMBL/GenBank/DDBJ databases">
        <title>Sequencing the genomes of 1000 actinobacteria strains.</title>
        <authorList>
            <person name="Klenk H.-P."/>
        </authorList>
    </citation>
    <scope>NUCLEOTIDE SEQUENCE [LARGE SCALE GENOMIC DNA]</scope>
    <source>
        <strain evidence="1 2">DSM 45772</strain>
    </source>
</reference>
<evidence type="ECO:0000313" key="1">
    <source>
        <dbReference type="EMBL" id="NYD34118.1"/>
    </source>
</evidence>
<comment type="caution">
    <text evidence="1">The sequence shown here is derived from an EMBL/GenBank/DDBJ whole genome shotgun (WGS) entry which is preliminary data.</text>
</comment>
<dbReference type="AlphaFoldDB" id="A0A7Y9J3J4"/>
<dbReference type="Proteomes" id="UP000535890">
    <property type="component" value="Unassembled WGS sequence"/>
</dbReference>
<dbReference type="EMBL" id="JACCBN010000001">
    <property type="protein sequence ID" value="NYD34118.1"/>
    <property type="molecule type" value="Genomic_DNA"/>
</dbReference>
<protein>
    <submittedName>
        <fullName evidence="1">Uncharacterized protein</fullName>
    </submittedName>
</protein>
<name>A0A7Y9J3J4_9PSEU</name>
<accession>A0A7Y9J3J4</accession>
<sequence length="57" mass="6007">MMRFLRDTLIIAVFAGALTGFVLHEAAIGAVLAVVGGVMLSLASRGHKYMTFGGLVR</sequence>